<feature type="disulfide bond" evidence="8">
    <location>
        <begin position="1711"/>
        <end position="1726"/>
    </location>
</feature>
<dbReference type="EnsemblMetazoa" id="XM_030977594">
    <property type="protein sequence ID" value="XP_030833454"/>
    <property type="gene ID" value="LOC100887982"/>
</dbReference>
<feature type="region of interest" description="Disordered" evidence="9">
    <location>
        <begin position="344"/>
        <end position="364"/>
    </location>
</feature>
<keyword evidence="5 10" id="KW-1133">Transmembrane helix</keyword>
<feature type="disulfide bond" evidence="8">
    <location>
        <begin position="567"/>
        <end position="582"/>
    </location>
</feature>
<reference evidence="13" key="1">
    <citation type="submission" date="2015-02" db="EMBL/GenBank/DDBJ databases">
        <title>Genome sequencing for Strongylocentrotus purpuratus.</title>
        <authorList>
            <person name="Murali S."/>
            <person name="Liu Y."/>
            <person name="Vee V."/>
            <person name="English A."/>
            <person name="Wang M."/>
            <person name="Skinner E."/>
            <person name="Han Y."/>
            <person name="Muzny D.M."/>
            <person name="Worley K.C."/>
            <person name="Gibbs R.A."/>
        </authorList>
    </citation>
    <scope>NUCLEOTIDE SEQUENCE</scope>
</reference>
<dbReference type="PROSITE" id="PS50068">
    <property type="entry name" value="LDLRA_2"/>
    <property type="match status" value="18"/>
</dbReference>
<feature type="disulfide bond" evidence="8">
    <location>
        <begin position="1481"/>
        <end position="1493"/>
    </location>
</feature>
<dbReference type="InterPro" id="IPR036055">
    <property type="entry name" value="LDL_receptor-like_sf"/>
</dbReference>
<feature type="region of interest" description="Disordered" evidence="9">
    <location>
        <begin position="1"/>
        <end position="77"/>
    </location>
</feature>
<comment type="caution">
    <text evidence="8">Lacks conserved residue(s) required for the propagation of feature annotation.</text>
</comment>
<dbReference type="GO" id="GO:0016192">
    <property type="term" value="P:vesicle-mediated transport"/>
    <property type="evidence" value="ECO:0007669"/>
    <property type="project" value="UniProtKB-ARBA"/>
</dbReference>
<feature type="disulfide bond" evidence="8">
    <location>
        <begin position="761"/>
        <end position="776"/>
    </location>
</feature>
<dbReference type="KEGG" id="spu:100887982"/>
<keyword evidence="7 8" id="KW-1015">Disulfide bond</keyword>
<feature type="domain" description="SEA" evidence="11">
    <location>
        <begin position="216"/>
        <end position="340"/>
    </location>
</feature>
<dbReference type="SUPFAM" id="SSF57424">
    <property type="entry name" value="LDL receptor-like module"/>
    <property type="match status" value="4"/>
</dbReference>
<evidence type="ECO:0000256" key="10">
    <source>
        <dbReference type="SAM" id="Phobius"/>
    </source>
</evidence>
<dbReference type="InParanoid" id="A0A7M7NA08"/>
<dbReference type="Proteomes" id="UP000007110">
    <property type="component" value="Unassembled WGS sequence"/>
</dbReference>
<feature type="disulfide bond" evidence="8">
    <location>
        <begin position="1428"/>
        <end position="1443"/>
    </location>
</feature>
<feature type="disulfide bond" evidence="8">
    <location>
        <begin position="1017"/>
        <end position="1032"/>
    </location>
</feature>
<evidence type="ECO:0000313" key="12">
    <source>
        <dbReference type="EnsemblMetazoa" id="XP_030833454"/>
    </source>
</evidence>
<dbReference type="Gene3D" id="4.10.1220.10">
    <property type="entry name" value="EGF-type module"/>
    <property type="match status" value="2"/>
</dbReference>
<dbReference type="GO" id="GO:0012505">
    <property type="term" value="C:endomembrane system"/>
    <property type="evidence" value="ECO:0007669"/>
    <property type="project" value="UniProtKB-SubCell"/>
</dbReference>
<reference evidence="12" key="2">
    <citation type="submission" date="2021-01" db="UniProtKB">
        <authorList>
            <consortium name="EnsemblMetazoa"/>
        </authorList>
    </citation>
    <scope>IDENTIFICATION</scope>
</reference>
<dbReference type="Gene3D" id="2.40.128.620">
    <property type="match status" value="3"/>
</dbReference>
<accession>A0A7M7NA08</accession>
<evidence type="ECO:0000256" key="9">
    <source>
        <dbReference type="SAM" id="MobiDB-lite"/>
    </source>
</evidence>
<feature type="transmembrane region" description="Helical" evidence="10">
    <location>
        <begin position="177"/>
        <end position="200"/>
    </location>
</feature>
<sequence length="2178" mass="238188">MDQDLPPPPGESPYDNAGDAAAVGRNTEEHAYDNSTYEMDTGEQTAVDMQPPEEPVNDIPNDPEPDVVADPGNDLDIDAEGEVVVDEDMESSAVIEVNAVDGGADVDPKDEIEMVRLDDGEELPEYTEPEEEQAGPLPSKSRGDSRIYESIKRTPAGPSAGPDSEEEKLRQQKELKICIFLFILVLIGVIIGLVAFYIVYSVGLTAATLQSTTTSDNVAVELNLTFNDKNFTDALYDSNSTEYKELEAEVLMLLAGVLQSGDFSNSTRVVLGFSPGSVVVTILITIDSVPVRLNVILAEDGSIALGDAIAEELVTLTSEGLSDNNVDVVVSNVAVQEVTTTTTVSTAAPTAGTTPAPPSTTDATDTTTAQATCASDEFTCEAEGTCIDSTQLCDFVPDCRVSQADETEDLCKVSSLTVEQVVSLRRDSTWTTPATYPERDGSVETPLDYILYQLSVTGSSATTSHILINLVFVEFAGNDSSLLIGRGHDPVQALYDSDGPLLSVEDGILINAVLSITTPDNEAYILLRKAPGDNVEINIELSAFQCLPEGAIACKRSAQCYLPSEACDDIEQCPDGDDEDGCSTPDDCHNCTTAWAENTCLPSNWVCDGTQDCLDNSDENDCQTCFECASDNLGYDCVKDPEWICDGIKDCNMGEDEYNCPATIYPCFECESDFLCILDPYWVCDDVADCYNGEDEVNCTKTCFDCESDVCVEDPGWVCDGYEDCDDGKDEMNCTATPLANNTCYDCESVFLCVNDPDWICDGYSECDNGEDEMNCTSTEVCPGTSFACPEPDSTCIEETLLCDFIPHCRASGSDETEELCMVSQISEDISVPFDEYRWLITPDAYPSRDIDTTKDYLLYRASSPPNSHLLIEIIKVVFDGDDSSLTIGTGHDPVQAFYDDGLLLGFSRYFIWNSTVPFRGATPGNEAYILLERAPGGNVNISLRLSSFQCPREDDIPCTYSNNCYQESEICDGVVQCELSQEDETDCTSPTGTPDLCHNCTTAWAEDTCLPSSWVCDGSADCLDESDELDCQNCPDASFACPEPDSTCIEETLLCDFIPHCRASGSDETEELCMVSQISEDISVPFDEYRWLMTPDAYPSRDIDTPKDYLLYRASSPPNSHLLIEIIKVVFDGDDSSLTIGTGHDPVQAFYDDGLLLGFSRYFIWNSTVPFRGATPGNEAYILLERAPGGNVNMSLRLSSFQCPREDDIPCTYSNNCYQESEICDGVVQCELSQEDETDCTTPPANSTCYDCESVFRCVKDPEWICDGWSDCNNGEDEMNCTGTCFECQTHPSFDNCIDFDSVCDGKIDCFNGTDELDCDGTPLPCVQCDSDWPCVPEAWVCDRDEDCYNGQDELNCVPTIYPCFECESDFECILDPYWVCDGDYDCSNGEDELNCPTTTPGTPPANSSCFECESDYECVYDPYWVCNGVRECSNGEDEFDCPVCGEDEYPCSFDTTCFDESDVCDGIYDCPVGIDEFNCTGCFACSGNSECLTDARVCDFYDDCPGGEDESESLCKHSEFIKNVEVPTGDWVTIEQRPGGDKIRNTPASNFVEFTHYVFQGEPGTTLFMELLDFAWSDGPLAPFLRIYAGAGDDPTNASANVLYFDGTGYSFSISYSSNASLKSNTGFALIGFPNGINASVQLRVTSIACESPESLCIGSPHCVDWANDTCNGEYECVYSQEDEFNCDGECDLSCYFNGSSCLYYHEYCDGVYDCAAGGDEYGCEGCFTCPGIGCILDSLVCDFFDICYDGEDEAESVCRDSEFITEIDVLTGEWITIEQRSGDPVEDRGTPASKFYDFYHYVFKSEPGSALFVELQNFTWSDNAPQIVPLLRIIAGAGDDPASFPLNRGYFDATGFEYSTSSLYNFTLTNDTGFVLLSFPKEGVEAYVKFRVTAIKCVDPEVACNGSPHCYDWLDDTCDGEIQCLNSGEDEYGCEATPPGNYSCFECESDFECILDPQWVCDGDYDCSNGEDELNCPTSCELNEFHCNRGGECIGSESVCNLAPECTFAEDEMSCGYDDISTEVWVVAGESYDVNTIELQPVGDNIKAALWHFFALNSSYVLFFDVSSSYNLPDDSKAVFGEGTDFLGSSTASYSRLGSTTMFTRHDFFVLSHEAFVSVDVPLTESAPVTLSFSVRAVPAPECTGDSSVCVACDSGSETCDLSLSCSQSTEYECP</sequence>
<evidence type="ECO:0000256" key="5">
    <source>
        <dbReference type="ARBA" id="ARBA00022989"/>
    </source>
</evidence>
<feature type="disulfide bond" evidence="8">
    <location>
        <begin position="1466"/>
        <end position="1481"/>
    </location>
</feature>
<keyword evidence="6 10" id="KW-0472">Membrane</keyword>
<feature type="disulfide bond" evidence="8">
    <location>
        <begin position="1343"/>
        <end position="1358"/>
    </location>
</feature>
<feature type="disulfide bond" evidence="8">
    <location>
        <begin position="684"/>
        <end position="699"/>
    </location>
</feature>
<evidence type="ECO:0000256" key="2">
    <source>
        <dbReference type="ARBA" id="ARBA00004308"/>
    </source>
</evidence>
<dbReference type="PRINTS" id="PR00261">
    <property type="entry name" value="LDLRECEPTOR"/>
</dbReference>
<dbReference type="Gene3D" id="4.10.400.10">
    <property type="entry name" value="Low-density Lipoprotein Receptor"/>
    <property type="match status" value="6"/>
</dbReference>
<feature type="disulfide bond" evidence="8">
    <location>
        <begin position="607"/>
        <end position="622"/>
    </location>
</feature>
<evidence type="ECO:0000256" key="1">
    <source>
        <dbReference type="ARBA" id="ARBA00004167"/>
    </source>
</evidence>
<feature type="compositionally biased region" description="Acidic residues" evidence="9">
    <location>
        <begin position="124"/>
        <end position="133"/>
    </location>
</feature>
<feature type="region of interest" description="Disordered" evidence="9">
    <location>
        <begin position="124"/>
        <end position="144"/>
    </location>
</feature>
<feature type="disulfide bond" evidence="8">
    <location>
        <begin position="1382"/>
        <end position="1397"/>
    </location>
</feature>
<dbReference type="InterPro" id="IPR023415">
    <property type="entry name" value="LDLR_class-A_CS"/>
</dbReference>
<dbReference type="PANTHER" id="PTHR24270:SF62">
    <property type="entry name" value="LOW-DENSITY LIPOPROTEIN RECEPTOR-RELATED PROTEIN 2"/>
    <property type="match status" value="1"/>
</dbReference>
<dbReference type="InterPro" id="IPR050685">
    <property type="entry name" value="LDLR"/>
</dbReference>
<evidence type="ECO:0000256" key="6">
    <source>
        <dbReference type="ARBA" id="ARBA00023136"/>
    </source>
</evidence>
<protein>
    <recommendedName>
        <fullName evidence="11">SEA domain-containing protein</fullName>
    </recommendedName>
</protein>
<dbReference type="GeneID" id="100887982"/>
<feature type="disulfide bond" evidence="8">
    <location>
        <begin position="1267"/>
        <end position="1282"/>
    </location>
</feature>
<feature type="disulfide bond" evidence="8">
    <location>
        <begin position="699"/>
        <end position="711"/>
    </location>
</feature>
<evidence type="ECO:0000256" key="7">
    <source>
        <dbReference type="ARBA" id="ARBA00023157"/>
    </source>
</evidence>
<dbReference type="PROSITE" id="PS50024">
    <property type="entry name" value="SEA"/>
    <property type="match status" value="1"/>
</dbReference>
<evidence type="ECO:0000256" key="8">
    <source>
        <dbReference type="PROSITE-ProRule" id="PRU00124"/>
    </source>
</evidence>
<comment type="subcellular location">
    <subcellularLocation>
        <location evidence="2">Endomembrane system</location>
    </subcellularLocation>
    <subcellularLocation>
        <location evidence="1">Membrane</location>
        <topology evidence="1">Single-pass membrane protein</topology>
    </subcellularLocation>
</comment>
<dbReference type="CDD" id="cd00112">
    <property type="entry name" value="LDLa"/>
    <property type="match status" value="8"/>
</dbReference>
<dbReference type="OrthoDB" id="9988974at2759"/>
<evidence type="ECO:0000256" key="3">
    <source>
        <dbReference type="ARBA" id="ARBA00022692"/>
    </source>
</evidence>
<organism evidence="12 13">
    <name type="scientific">Strongylocentrotus purpuratus</name>
    <name type="common">Purple sea urchin</name>
    <dbReference type="NCBI Taxonomy" id="7668"/>
    <lineage>
        <taxon>Eukaryota</taxon>
        <taxon>Metazoa</taxon>
        <taxon>Echinodermata</taxon>
        <taxon>Eleutherozoa</taxon>
        <taxon>Echinozoa</taxon>
        <taxon>Echinoidea</taxon>
        <taxon>Euechinoidea</taxon>
        <taxon>Echinacea</taxon>
        <taxon>Camarodonta</taxon>
        <taxon>Echinidea</taxon>
        <taxon>Strongylocentrotidae</taxon>
        <taxon>Strongylocentrotus</taxon>
    </lineage>
</organism>
<feature type="compositionally biased region" description="Pro residues" evidence="9">
    <location>
        <begin position="1"/>
        <end position="11"/>
    </location>
</feature>
<dbReference type="InterPro" id="IPR002172">
    <property type="entry name" value="LDrepeatLR_classA_rpt"/>
</dbReference>
<feature type="disulfide bond" evidence="8">
    <location>
        <begin position="645"/>
        <end position="660"/>
    </location>
</feature>
<keyword evidence="13" id="KW-1185">Reference proteome</keyword>
<feature type="compositionally biased region" description="Polar residues" evidence="9">
    <location>
        <begin position="33"/>
        <end position="44"/>
    </location>
</feature>
<dbReference type="SMART" id="SM00192">
    <property type="entry name" value="LDLa"/>
    <property type="match status" value="24"/>
</dbReference>
<feature type="disulfide bond" evidence="8">
    <location>
        <begin position="719"/>
        <end position="734"/>
    </location>
</feature>
<dbReference type="InterPro" id="IPR000082">
    <property type="entry name" value="SEA_dom"/>
</dbReference>
<dbReference type="GO" id="GO:0005886">
    <property type="term" value="C:plasma membrane"/>
    <property type="evidence" value="ECO:0000318"/>
    <property type="project" value="GO_Central"/>
</dbReference>
<feature type="disulfide bond" evidence="8">
    <location>
        <begin position="1964"/>
        <end position="1979"/>
    </location>
</feature>
<dbReference type="PANTHER" id="PTHR24270">
    <property type="entry name" value="LOW-DENSITY LIPOPROTEIN RECEPTOR-RELATED"/>
    <property type="match status" value="1"/>
</dbReference>
<feature type="disulfide bond" evidence="8">
    <location>
        <begin position="2003"/>
        <end position="2018"/>
    </location>
</feature>
<keyword evidence="3 10" id="KW-0812">Transmembrane</keyword>
<feature type="disulfide bond" evidence="8">
    <location>
        <begin position="1305"/>
        <end position="1320"/>
    </location>
</feature>
<evidence type="ECO:0000256" key="4">
    <source>
        <dbReference type="ARBA" id="ARBA00022737"/>
    </source>
</evidence>
<feature type="compositionally biased region" description="Acidic residues" evidence="9">
    <location>
        <begin position="61"/>
        <end position="77"/>
    </location>
</feature>
<keyword evidence="4" id="KW-0677">Repeat</keyword>
<name>A0A7M7NA08_STRPU</name>
<evidence type="ECO:0000259" key="11">
    <source>
        <dbReference type="PROSITE" id="PS50024"/>
    </source>
</evidence>
<evidence type="ECO:0000313" key="13">
    <source>
        <dbReference type="Proteomes" id="UP000007110"/>
    </source>
</evidence>
<proteinExistence type="predicted"/>
<dbReference type="PROSITE" id="PS01209">
    <property type="entry name" value="LDLRA_1"/>
    <property type="match status" value="10"/>
</dbReference>
<dbReference type="RefSeq" id="XP_030833454.1">
    <property type="nucleotide sequence ID" value="XM_030977594.1"/>
</dbReference>